<protein>
    <submittedName>
        <fullName evidence="3">TLP18.3, Psb32 and MOLO-1 founding protein of phosphatase</fullName>
    </submittedName>
</protein>
<name>A0A1H8F4K2_9PROT</name>
<dbReference type="PANTHER" id="PTHR30373:SF8">
    <property type="entry name" value="BLL7265 PROTEIN"/>
    <property type="match status" value="1"/>
</dbReference>
<evidence type="ECO:0000256" key="1">
    <source>
        <dbReference type="SAM" id="MobiDB-lite"/>
    </source>
</evidence>
<dbReference type="PANTHER" id="PTHR30373">
    <property type="entry name" value="UPF0603 PROTEIN YGCG"/>
    <property type="match status" value="1"/>
</dbReference>
<evidence type="ECO:0000259" key="2">
    <source>
        <dbReference type="Pfam" id="PF04536"/>
    </source>
</evidence>
<feature type="region of interest" description="Disordered" evidence="1">
    <location>
        <begin position="145"/>
        <end position="166"/>
    </location>
</feature>
<dbReference type="Proteomes" id="UP000183898">
    <property type="component" value="Unassembled WGS sequence"/>
</dbReference>
<dbReference type="Gene3D" id="3.10.310.50">
    <property type="match status" value="1"/>
</dbReference>
<dbReference type="AlphaFoldDB" id="A0A1H8F4K2"/>
<dbReference type="InterPro" id="IPR007621">
    <property type="entry name" value="TPM_dom"/>
</dbReference>
<accession>A0A1H8F4K2</accession>
<dbReference type="Pfam" id="PF04536">
    <property type="entry name" value="TPM_phosphatase"/>
    <property type="match status" value="1"/>
</dbReference>
<proteinExistence type="predicted"/>
<reference evidence="3 4" key="1">
    <citation type="submission" date="2016-10" db="EMBL/GenBank/DDBJ databases">
        <authorList>
            <person name="de Groot N.N."/>
        </authorList>
    </citation>
    <scope>NUCLEOTIDE SEQUENCE [LARGE SCALE GENOMIC DNA]</scope>
    <source>
        <strain evidence="3 4">Nl18</strain>
    </source>
</reference>
<dbReference type="EMBL" id="FOCT01000003">
    <property type="protein sequence ID" value="SEN26556.1"/>
    <property type="molecule type" value="Genomic_DNA"/>
</dbReference>
<gene>
    <name evidence="3" type="ORF">SAMN05216404_103229</name>
</gene>
<evidence type="ECO:0000313" key="3">
    <source>
        <dbReference type="EMBL" id="SEN26556.1"/>
    </source>
</evidence>
<feature type="domain" description="TPM" evidence="2">
    <location>
        <begin position="21"/>
        <end position="140"/>
    </location>
</feature>
<sequence>MDFTRVLRHLFTGPLTVRKAFPATTLTAIEYAIAQSEFSHRGEIRFAVEAALDMLPLVRAISARERAVEVFSQLRVWDTEHNNGVLIYLLLADHNVEIVADRGIDAKVGHEKWEAICREMETHFRQGQFESGVVSGIRSVGGHLQEHFPAGREGGKNELPDRPVIM</sequence>
<dbReference type="RefSeq" id="WP_074744953.1">
    <property type="nucleotide sequence ID" value="NZ_FOCT01000003.1"/>
</dbReference>
<evidence type="ECO:0000313" key="4">
    <source>
        <dbReference type="Proteomes" id="UP000183898"/>
    </source>
</evidence>
<organism evidence="3 4">
    <name type="scientific">Nitrosospira multiformis</name>
    <dbReference type="NCBI Taxonomy" id="1231"/>
    <lineage>
        <taxon>Bacteria</taxon>
        <taxon>Pseudomonadati</taxon>
        <taxon>Pseudomonadota</taxon>
        <taxon>Betaproteobacteria</taxon>
        <taxon>Nitrosomonadales</taxon>
        <taxon>Nitrosomonadaceae</taxon>
        <taxon>Nitrosospira</taxon>
    </lineage>
</organism>